<comment type="caution">
    <text evidence="8">The sequence shown here is derived from an EMBL/GenBank/DDBJ whole genome shotgun (WGS) entry which is preliminary data.</text>
</comment>
<comment type="similarity">
    <text evidence="3">Belongs to the NAD(P)-dependent epimerase/dehydratase family. dTDP-glucose dehydratase subfamily.</text>
</comment>
<keyword evidence="6" id="KW-0456">Lyase</keyword>
<dbReference type="AlphaFoldDB" id="A0A955RQK4"/>
<evidence type="ECO:0000256" key="1">
    <source>
        <dbReference type="ARBA" id="ARBA00001539"/>
    </source>
</evidence>
<sequence>MKLFITGGAGFIGYNFLLYWLQHNPEDTLTVYDKLTHVSNKKAIKQLTDEQPNVSLVIADILDYPTLKEAMIGHDLVIHFAAESHVDDSLLDPGLFMRVNGEGSLNVFHAALENKVSRVHYVSTDEVFGEFTGDLFTEKTPITPRNPYSAAKAGAGHMAMAYFNTYGLPVSISNAVNTYGPFQYPNKLIPKFIMNAITDKKLPVYGDGKQTREWLYVEDHCRGIDTIIKNGKPGERYILGSGVIKENIEIVQLILELAHKDETIIEHVEDRLGHDRSYQADSTRLRGLGWEPQVDFDTRFKETFEWYKNNYALWPEFENIHTSSN</sequence>
<keyword evidence="5" id="KW-0520">NAD</keyword>
<dbReference type="GO" id="GO:0008460">
    <property type="term" value="F:dTDP-glucose 4,6-dehydratase activity"/>
    <property type="evidence" value="ECO:0007669"/>
    <property type="project" value="UniProtKB-EC"/>
</dbReference>
<evidence type="ECO:0000256" key="3">
    <source>
        <dbReference type="ARBA" id="ARBA00008178"/>
    </source>
</evidence>
<comment type="catalytic activity">
    <reaction evidence="1">
        <text>dTDP-alpha-D-glucose = dTDP-4-dehydro-6-deoxy-alpha-D-glucose + H2O</text>
        <dbReference type="Rhea" id="RHEA:17221"/>
        <dbReference type="ChEBI" id="CHEBI:15377"/>
        <dbReference type="ChEBI" id="CHEBI:57477"/>
        <dbReference type="ChEBI" id="CHEBI:57649"/>
        <dbReference type="EC" id="4.2.1.46"/>
    </reaction>
</comment>
<gene>
    <name evidence="8" type="ORF">KC571_03965</name>
</gene>
<evidence type="ECO:0000313" key="9">
    <source>
        <dbReference type="Proteomes" id="UP000701698"/>
    </source>
</evidence>
<dbReference type="CDD" id="cd05246">
    <property type="entry name" value="dTDP_GD_SDR_e"/>
    <property type="match status" value="1"/>
</dbReference>
<reference evidence="8" key="2">
    <citation type="journal article" date="2021" name="Microbiome">
        <title>Successional dynamics and alternative stable states in a saline activated sludge microbial community over 9 years.</title>
        <authorList>
            <person name="Wang Y."/>
            <person name="Ye J."/>
            <person name="Ju F."/>
            <person name="Liu L."/>
            <person name="Boyd J.A."/>
            <person name="Deng Y."/>
            <person name="Parks D.H."/>
            <person name="Jiang X."/>
            <person name="Yin X."/>
            <person name="Woodcroft B.J."/>
            <person name="Tyson G.W."/>
            <person name="Hugenholtz P."/>
            <person name="Polz M.F."/>
            <person name="Zhang T."/>
        </authorList>
    </citation>
    <scope>NUCLEOTIDE SEQUENCE</scope>
    <source>
        <strain evidence="8">HKST-UBA01</strain>
    </source>
</reference>
<reference evidence="8" key="1">
    <citation type="submission" date="2020-04" db="EMBL/GenBank/DDBJ databases">
        <authorList>
            <person name="Zhang T."/>
        </authorList>
    </citation>
    <scope>NUCLEOTIDE SEQUENCE</scope>
    <source>
        <strain evidence="8">HKST-UBA01</strain>
    </source>
</reference>
<comment type="cofactor">
    <cofactor evidence="2">
        <name>NAD(+)</name>
        <dbReference type="ChEBI" id="CHEBI:57540"/>
    </cofactor>
</comment>
<feature type="domain" description="NAD(P)-binding" evidence="7">
    <location>
        <begin position="4"/>
        <end position="302"/>
    </location>
</feature>
<evidence type="ECO:0000256" key="6">
    <source>
        <dbReference type="ARBA" id="ARBA00023239"/>
    </source>
</evidence>
<evidence type="ECO:0000256" key="5">
    <source>
        <dbReference type="ARBA" id="ARBA00023027"/>
    </source>
</evidence>
<proteinExistence type="inferred from homology"/>
<dbReference type="EMBL" id="JAGQKX010000122">
    <property type="protein sequence ID" value="MCA9390535.1"/>
    <property type="molecule type" value="Genomic_DNA"/>
</dbReference>
<dbReference type="InterPro" id="IPR005888">
    <property type="entry name" value="dTDP_Gluc_deHydtase"/>
</dbReference>
<evidence type="ECO:0000313" key="8">
    <source>
        <dbReference type="EMBL" id="MCA9390535.1"/>
    </source>
</evidence>
<evidence type="ECO:0000256" key="2">
    <source>
        <dbReference type="ARBA" id="ARBA00001911"/>
    </source>
</evidence>
<evidence type="ECO:0000259" key="7">
    <source>
        <dbReference type="Pfam" id="PF16363"/>
    </source>
</evidence>
<evidence type="ECO:0000256" key="4">
    <source>
        <dbReference type="ARBA" id="ARBA00011990"/>
    </source>
</evidence>
<dbReference type="Gene3D" id="3.90.25.10">
    <property type="entry name" value="UDP-galactose 4-epimerase, domain 1"/>
    <property type="match status" value="1"/>
</dbReference>
<dbReference type="GO" id="GO:0009225">
    <property type="term" value="P:nucleotide-sugar metabolic process"/>
    <property type="evidence" value="ECO:0007669"/>
    <property type="project" value="InterPro"/>
</dbReference>
<protein>
    <recommendedName>
        <fullName evidence="4">dTDP-glucose 4,6-dehydratase</fullName>
        <ecNumber evidence="4">4.2.1.46</ecNumber>
    </recommendedName>
</protein>
<dbReference type="Pfam" id="PF16363">
    <property type="entry name" value="GDP_Man_Dehyd"/>
    <property type="match status" value="1"/>
</dbReference>
<dbReference type="PANTHER" id="PTHR43000">
    <property type="entry name" value="DTDP-D-GLUCOSE 4,6-DEHYDRATASE-RELATED"/>
    <property type="match status" value="1"/>
</dbReference>
<dbReference type="Proteomes" id="UP000701698">
    <property type="component" value="Unassembled WGS sequence"/>
</dbReference>
<dbReference type="InterPro" id="IPR036291">
    <property type="entry name" value="NAD(P)-bd_dom_sf"/>
</dbReference>
<dbReference type="SUPFAM" id="SSF51735">
    <property type="entry name" value="NAD(P)-binding Rossmann-fold domains"/>
    <property type="match status" value="1"/>
</dbReference>
<name>A0A955RQK4_UNCKA</name>
<accession>A0A955RQK4</accession>
<dbReference type="EC" id="4.2.1.46" evidence="4"/>
<organism evidence="8 9">
    <name type="scientific">candidate division WWE3 bacterium</name>
    <dbReference type="NCBI Taxonomy" id="2053526"/>
    <lineage>
        <taxon>Bacteria</taxon>
        <taxon>Katanobacteria</taxon>
    </lineage>
</organism>
<dbReference type="InterPro" id="IPR016040">
    <property type="entry name" value="NAD(P)-bd_dom"/>
</dbReference>
<dbReference type="Gene3D" id="3.40.50.720">
    <property type="entry name" value="NAD(P)-binding Rossmann-like Domain"/>
    <property type="match status" value="1"/>
</dbReference>